<protein>
    <recommendedName>
        <fullName evidence="2">Biogenesis of lysosome-related organelles complex 1 subunit 3</fullName>
    </recommendedName>
</protein>
<keyword evidence="5" id="KW-1185">Reference proteome</keyword>
<evidence type="ECO:0000313" key="4">
    <source>
        <dbReference type="EMBL" id="KAK3778744.1"/>
    </source>
</evidence>
<comment type="caution">
    <text evidence="4">The sequence shown here is derived from an EMBL/GenBank/DDBJ whole genome shotgun (WGS) entry which is preliminary data.</text>
</comment>
<dbReference type="PANTHER" id="PTHR31974">
    <property type="entry name" value="BIOGENESIS OF LYSOSOME-RELATED ORGANELLES COMPLEX 1 SUBUNIT 3"/>
    <property type="match status" value="1"/>
</dbReference>
<dbReference type="GO" id="GO:0031083">
    <property type="term" value="C:BLOC-1 complex"/>
    <property type="evidence" value="ECO:0007669"/>
    <property type="project" value="TreeGrafter"/>
</dbReference>
<dbReference type="Pfam" id="PF15753">
    <property type="entry name" value="BLOC1S3"/>
    <property type="match status" value="1"/>
</dbReference>
<dbReference type="Proteomes" id="UP001283361">
    <property type="component" value="Unassembled WGS sequence"/>
</dbReference>
<dbReference type="EMBL" id="JAWDGP010002895">
    <property type="protein sequence ID" value="KAK3778744.1"/>
    <property type="molecule type" value="Genomic_DNA"/>
</dbReference>
<feature type="compositionally biased region" description="Acidic residues" evidence="3">
    <location>
        <begin position="15"/>
        <end position="25"/>
    </location>
</feature>
<gene>
    <name evidence="4" type="ORF">RRG08_013015</name>
</gene>
<feature type="compositionally biased region" description="Acidic residues" evidence="3">
    <location>
        <begin position="35"/>
        <end position="47"/>
    </location>
</feature>
<reference evidence="4" key="1">
    <citation type="journal article" date="2023" name="G3 (Bethesda)">
        <title>A reference genome for the long-term kleptoplast-retaining sea slug Elysia crispata morphotype clarki.</title>
        <authorList>
            <person name="Eastman K.E."/>
            <person name="Pendleton A.L."/>
            <person name="Shaikh M.A."/>
            <person name="Suttiyut T."/>
            <person name="Ogas R."/>
            <person name="Tomko P."/>
            <person name="Gavelis G."/>
            <person name="Widhalm J.R."/>
            <person name="Wisecaver J.H."/>
        </authorList>
    </citation>
    <scope>NUCLEOTIDE SEQUENCE</scope>
    <source>
        <strain evidence="4">ECLA1</strain>
    </source>
</reference>
<dbReference type="InterPro" id="IPR017245">
    <property type="entry name" value="BLOC-1_complex_su-3"/>
</dbReference>
<evidence type="ECO:0000256" key="3">
    <source>
        <dbReference type="SAM" id="MobiDB-lite"/>
    </source>
</evidence>
<feature type="region of interest" description="Disordered" evidence="3">
    <location>
        <begin position="1"/>
        <end position="49"/>
    </location>
</feature>
<evidence type="ECO:0000313" key="5">
    <source>
        <dbReference type="Proteomes" id="UP001283361"/>
    </source>
</evidence>
<name>A0AAE1A010_9GAST</name>
<dbReference type="AlphaFoldDB" id="A0AAE1A010"/>
<proteinExistence type="inferred from homology"/>
<dbReference type="PANTHER" id="PTHR31974:SF2">
    <property type="entry name" value="BIOGENESIS OF LYSOSOME-RELATED ORGANELLES COMPLEX 1 SUBUNIT 3"/>
    <property type="match status" value="1"/>
</dbReference>
<organism evidence="4 5">
    <name type="scientific">Elysia crispata</name>
    <name type="common">lettuce slug</name>
    <dbReference type="NCBI Taxonomy" id="231223"/>
    <lineage>
        <taxon>Eukaryota</taxon>
        <taxon>Metazoa</taxon>
        <taxon>Spiralia</taxon>
        <taxon>Lophotrochozoa</taxon>
        <taxon>Mollusca</taxon>
        <taxon>Gastropoda</taxon>
        <taxon>Heterobranchia</taxon>
        <taxon>Euthyneura</taxon>
        <taxon>Panpulmonata</taxon>
        <taxon>Sacoglossa</taxon>
        <taxon>Placobranchoidea</taxon>
        <taxon>Plakobranchidae</taxon>
        <taxon>Elysia</taxon>
    </lineage>
</organism>
<sequence length="198" mass="21818">MDNKQYQTVVQGEASESDSEEEELSNEPTPVVIEGEAEESDEEELDTTDITKKKDLSILKVSEYSASFDSIDEVGGTSSKKIGRPKHDNVLNRKLWDSNFSLCHSLNTLVSHTYLTAAKDITNCSQQVARSHTLVQDVSHNMRLMTNDLFNLHDRIDIVTSCKILPTISIQRKSPLASSSLQSSTSSSLAQAEGVNAN</sequence>
<comment type="similarity">
    <text evidence="1">Belongs to the BLOC1S3 family.</text>
</comment>
<accession>A0AAE1A010</accession>
<feature type="compositionally biased region" description="Polar residues" evidence="3">
    <location>
        <begin position="1"/>
        <end position="10"/>
    </location>
</feature>
<evidence type="ECO:0000256" key="1">
    <source>
        <dbReference type="ARBA" id="ARBA00008942"/>
    </source>
</evidence>
<evidence type="ECO:0000256" key="2">
    <source>
        <dbReference type="ARBA" id="ARBA00019581"/>
    </source>
</evidence>